<evidence type="ECO:0008006" key="4">
    <source>
        <dbReference type="Google" id="ProtNLM"/>
    </source>
</evidence>
<feature type="compositionally biased region" description="Low complexity" evidence="1">
    <location>
        <begin position="67"/>
        <end position="96"/>
    </location>
</feature>
<dbReference type="EMBL" id="JAMZDX010000003">
    <property type="protein sequence ID" value="MCP2310110.1"/>
    <property type="molecule type" value="Genomic_DNA"/>
</dbReference>
<evidence type="ECO:0000313" key="3">
    <source>
        <dbReference type="Proteomes" id="UP001206483"/>
    </source>
</evidence>
<reference evidence="2 3" key="1">
    <citation type="submission" date="2022-06" db="EMBL/GenBank/DDBJ databases">
        <title>Sequencing the genomes of 1000 actinobacteria strains.</title>
        <authorList>
            <person name="Klenk H.-P."/>
        </authorList>
    </citation>
    <scope>NUCLEOTIDE SEQUENCE [LARGE SCALE GENOMIC DNA]</scope>
    <source>
        <strain evidence="2 3">DSM 41656</strain>
    </source>
</reference>
<organism evidence="2 3">
    <name type="scientific">Kitasatospora paracochleata</name>
    <dbReference type="NCBI Taxonomy" id="58354"/>
    <lineage>
        <taxon>Bacteria</taxon>
        <taxon>Bacillati</taxon>
        <taxon>Actinomycetota</taxon>
        <taxon>Actinomycetes</taxon>
        <taxon>Kitasatosporales</taxon>
        <taxon>Streptomycetaceae</taxon>
        <taxon>Kitasatospora</taxon>
    </lineage>
</organism>
<accession>A0ABT1IY76</accession>
<feature type="region of interest" description="Disordered" evidence="1">
    <location>
        <begin position="45"/>
        <end position="113"/>
    </location>
</feature>
<name>A0ABT1IY76_9ACTN</name>
<keyword evidence="3" id="KW-1185">Reference proteome</keyword>
<dbReference type="Proteomes" id="UP001206483">
    <property type="component" value="Unassembled WGS sequence"/>
</dbReference>
<dbReference type="RefSeq" id="WP_253797922.1">
    <property type="nucleotide sequence ID" value="NZ_BAAAUB010000022.1"/>
</dbReference>
<protein>
    <recommendedName>
        <fullName evidence="4">Secreted protein</fullName>
    </recommendedName>
</protein>
<evidence type="ECO:0000313" key="2">
    <source>
        <dbReference type="EMBL" id="MCP2310110.1"/>
    </source>
</evidence>
<comment type="caution">
    <text evidence="2">The sequence shown here is derived from an EMBL/GenBank/DDBJ whole genome shotgun (WGS) entry which is preliminary data.</text>
</comment>
<evidence type="ECO:0000256" key="1">
    <source>
        <dbReference type="SAM" id="MobiDB-lite"/>
    </source>
</evidence>
<gene>
    <name evidence="2" type="ORF">FHR36_003243</name>
</gene>
<proteinExistence type="predicted"/>
<sequence length="182" mass="18429">MRSQLVQLGAWAAATGAAVALSWLGVHAVLADTVFEQPVAVPLPSPTATAADDREPGTATGTVGGESPAAPASATAATQAATPAGPSPGRASATTAQPPPAGATKPSPTTSLHSYALPGGRVALDLRPDHAELVTATPDSGWQMQIWHGDQWMRIDFSQGGRTSSVFVTWNGHPPDVQTVPG</sequence>